<dbReference type="AlphaFoldDB" id="A0A1H0DZS4"/>
<dbReference type="STRING" id="745820.SAMN04488053_103148"/>
<evidence type="ECO:0000256" key="2">
    <source>
        <dbReference type="ARBA" id="ARBA00006773"/>
    </source>
</evidence>
<feature type="domain" description="Adenine deaminase C-terminal" evidence="10">
    <location>
        <begin position="403"/>
        <end position="568"/>
    </location>
</feature>
<feature type="domain" description="Amidohydrolase-related" evidence="9">
    <location>
        <begin position="66"/>
        <end position="349"/>
    </location>
</feature>
<dbReference type="EMBL" id="FNIL01000003">
    <property type="protein sequence ID" value="SDN75536.1"/>
    <property type="molecule type" value="Genomic_DNA"/>
</dbReference>
<evidence type="ECO:0000256" key="1">
    <source>
        <dbReference type="ARBA" id="ARBA00001936"/>
    </source>
</evidence>
<dbReference type="InterPro" id="IPR011059">
    <property type="entry name" value="Metal-dep_hydrolase_composite"/>
</dbReference>
<evidence type="ECO:0000256" key="6">
    <source>
        <dbReference type="ARBA" id="ARBA00047720"/>
    </source>
</evidence>
<evidence type="ECO:0000256" key="4">
    <source>
        <dbReference type="ARBA" id="ARBA00022801"/>
    </source>
</evidence>
<organism evidence="11 12">
    <name type="scientific">Alkalicoccus daliensis</name>
    <dbReference type="NCBI Taxonomy" id="745820"/>
    <lineage>
        <taxon>Bacteria</taxon>
        <taxon>Bacillati</taxon>
        <taxon>Bacillota</taxon>
        <taxon>Bacilli</taxon>
        <taxon>Bacillales</taxon>
        <taxon>Bacillaceae</taxon>
        <taxon>Alkalicoccus</taxon>
    </lineage>
</organism>
<dbReference type="PANTHER" id="PTHR11113">
    <property type="entry name" value="N-ACETYLGLUCOSAMINE-6-PHOSPHATE DEACETYLASE"/>
    <property type="match status" value="1"/>
</dbReference>
<dbReference type="InterPro" id="IPR006679">
    <property type="entry name" value="Adenine_deam"/>
</dbReference>
<dbReference type="RefSeq" id="WP_090842093.1">
    <property type="nucleotide sequence ID" value="NZ_FNIL01000003.1"/>
</dbReference>
<evidence type="ECO:0000259" key="9">
    <source>
        <dbReference type="Pfam" id="PF01979"/>
    </source>
</evidence>
<dbReference type="SUPFAM" id="SSF51556">
    <property type="entry name" value="Metallo-dependent hydrolases"/>
    <property type="match status" value="1"/>
</dbReference>
<dbReference type="CDD" id="cd01295">
    <property type="entry name" value="AdeC"/>
    <property type="match status" value="1"/>
</dbReference>
<dbReference type="OrthoDB" id="9775607at2"/>
<evidence type="ECO:0000256" key="3">
    <source>
        <dbReference type="ARBA" id="ARBA00012782"/>
    </source>
</evidence>
<evidence type="ECO:0000259" key="10">
    <source>
        <dbReference type="Pfam" id="PF13382"/>
    </source>
</evidence>
<evidence type="ECO:0000313" key="12">
    <source>
        <dbReference type="Proteomes" id="UP000198778"/>
    </source>
</evidence>
<dbReference type="Pfam" id="PF01979">
    <property type="entry name" value="Amidohydro_1"/>
    <property type="match status" value="1"/>
</dbReference>
<evidence type="ECO:0000256" key="5">
    <source>
        <dbReference type="ARBA" id="ARBA00023211"/>
    </source>
</evidence>
<evidence type="ECO:0000256" key="8">
    <source>
        <dbReference type="HAMAP-Rule" id="MF_01518"/>
    </source>
</evidence>
<dbReference type="Gene3D" id="2.30.40.10">
    <property type="entry name" value="Urease, subunit C, domain 1"/>
    <property type="match status" value="1"/>
</dbReference>
<dbReference type="FunFam" id="3.20.20.140:FF:000016">
    <property type="entry name" value="Adenine deaminase"/>
    <property type="match status" value="1"/>
</dbReference>
<evidence type="ECO:0000313" key="11">
    <source>
        <dbReference type="EMBL" id="SDN75536.1"/>
    </source>
</evidence>
<comment type="similarity">
    <text evidence="2 8">Belongs to the metallo-dependent hydrolases superfamily. Adenine deaminase family.</text>
</comment>
<dbReference type="NCBIfam" id="TIGR01178">
    <property type="entry name" value="ade"/>
    <property type="match status" value="1"/>
</dbReference>
<dbReference type="HAMAP" id="MF_01518">
    <property type="entry name" value="Adenine_deamin"/>
    <property type="match status" value="1"/>
</dbReference>
<dbReference type="Pfam" id="PF13382">
    <property type="entry name" value="Adenine_deam_C"/>
    <property type="match status" value="1"/>
</dbReference>
<comment type="cofactor">
    <cofactor evidence="1 8">
        <name>Mn(2+)</name>
        <dbReference type="ChEBI" id="CHEBI:29035"/>
    </cofactor>
</comment>
<dbReference type="SUPFAM" id="SSF51338">
    <property type="entry name" value="Composite domain of metallo-dependent hydrolases"/>
    <property type="match status" value="1"/>
</dbReference>
<dbReference type="InterPro" id="IPR006680">
    <property type="entry name" value="Amidohydro-rel"/>
</dbReference>
<keyword evidence="12" id="KW-1185">Reference proteome</keyword>
<sequence length="575" mass="62266">MEKDIMKRLIKTADKKEKAEFVFKNAKVVNVFTKEVETLDVGITAGKIAGLGSYEGKEEVEMEGRYLLPGFIDGHVHIESSMVSPSRFADVVVPKGVTTIVTDPHEIANVKGSEGIQYMLDDSEEGPLNAYFMLPSCVPATPFENAGAVLTAEDLRPFYQHPRVIGLAEVMDYPSVAGTSPDMMQKLTDAQRQLANIDGHGAGFDKHQVNLYRAAGITTDHECTTAEEAQDRVRRGMYVIIREGSAAKDLEALLPAVTEANSRRFLFCTDDKHLDALMEEGSIDASVRMAVKQGMDPLTAVQLATINAAECFGLTEKGAVAPGYDADLLIVDNLEKLTVEEVYQQGKIVAQHGNILGGETLQAPVPESLTHTVVIPELKDNTFEINANGKDTALCIDYIPNSIVTKKAEVKLPVKDCRFEASAEKDTMKLAVIERHKNTGNIGLGFIRGLAFKEGAFALTVAHDSHNIVTAGYRDEDMKIAVEKVHEMQGGLVLVKEGSVIASLSLSLAGLMSTGPAAEAVEDLITVEKGFAELGFTGSFNPLSALSFMCLPVIPSLKLTDLGYFDSEIEKHTSV</sequence>
<dbReference type="Proteomes" id="UP000198778">
    <property type="component" value="Unassembled WGS sequence"/>
</dbReference>
<reference evidence="12" key="1">
    <citation type="submission" date="2016-10" db="EMBL/GenBank/DDBJ databases">
        <authorList>
            <person name="Varghese N."/>
            <person name="Submissions S."/>
        </authorList>
    </citation>
    <scope>NUCLEOTIDE SEQUENCE [LARGE SCALE GENOMIC DNA]</scope>
    <source>
        <strain evidence="12">CGMCC 1.10369</strain>
    </source>
</reference>
<protein>
    <recommendedName>
        <fullName evidence="7 8">Adenine deaminase</fullName>
        <shortName evidence="8">Adenase</shortName>
        <shortName evidence="8">Adenine aminase</shortName>
        <ecNumber evidence="3 8">3.5.4.2</ecNumber>
    </recommendedName>
</protein>
<gene>
    <name evidence="8" type="primary">ade</name>
    <name evidence="11" type="ORF">SAMN04488053_103148</name>
</gene>
<name>A0A1H0DZS4_9BACI</name>
<comment type="catalytic activity">
    <reaction evidence="6 8">
        <text>adenine + H2O + H(+) = hypoxanthine + NH4(+)</text>
        <dbReference type="Rhea" id="RHEA:23688"/>
        <dbReference type="ChEBI" id="CHEBI:15377"/>
        <dbReference type="ChEBI" id="CHEBI:15378"/>
        <dbReference type="ChEBI" id="CHEBI:16708"/>
        <dbReference type="ChEBI" id="CHEBI:17368"/>
        <dbReference type="ChEBI" id="CHEBI:28938"/>
        <dbReference type="EC" id="3.5.4.2"/>
    </reaction>
</comment>
<dbReference type="InterPro" id="IPR026912">
    <property type="entry name" value="Adenine_deam_C"/>
</dbReference>
<dbReference type="GO" id="GO:0006146">
    <property type="term" value="P:adenine catabolic process"/>
    <property type="evidence" value="ECO:0007669"/>
    <property type="project" value="InterPro"/>
</dbReference>
<dbReference type="EC" id="3.5.4.2" evidence="3 8"/>
<dbReference type="GO" id="GO:0000034">
    <property type="term" value="F:adenine deaminase activity"/>
    <property type="evidence" value="ECO:0007669"/>
    <property type="project" value="UniProtKB-UniRule"/>
</dbReference>
<dbReference type="Gene3D" id="3.20.20.140">
    <property type="entry name" value="Metal-dependent hydrolases"/>
    <property type="match status" value="1"/>
</dbReference>
<dbReference type="InterPro" id="IPR032466">
    <property type="entry name" value="Metal_Hydrolase"/>
</dbReference>
<keyword evidence="4 8" id="KW-0378">Hydrolase</keyword>
<accession>A0A1H0DZS4</accession>
<evidence type="ECO:0000256" key="7">
    <source>
        <dbReference type="ARBA" id="ARBA00069718"/>
    </source>
</evidence>
<proteinExistence type="inferred from homology"/>
<dbReference type="PANTHER" id="PTHR11113:SF2">
    <property type="entry name" value="ADENINE DEAMINASE"/>
    <property type="match status" value="1"/>
</dbReference>
<keyword evidence="5 8" id="KW-0464">Manganese</keyword>